<evidence type="ECO:0000313" key="3">
    <source>
        <dbReference type="WBParaSite" id="sdigi.contig272.g6917.t1"/>
    </source>
</evidence>
<reference evidence="3" key="1">
    <citation type="submission" date="2022-11" db="UniProtKB">
        <authorList>
            <consortium name="WormBaseParasite"/>
        </authorList>
    </citation>
    <scope>IDENTIFICATION</scope>
</reference>
<accession>A0A915PUU2</accession>
<proteinExistence type="predicted"/>
<protein>
    <submittedName>
        <fullName evidence="3">Uncharacterized protein</fullName>
    </submittedName>
</protein>
<sequence length="238" mass="26139">MDKNNNNSDIGENESQRNSTISTATEIGHISSTDINVNELASTPMTTANFISATTDDNEEAIVFSDTASVVVAAAEKCADMILSSVFESKPLKSDDNIIPSSAVVPKVDIIVSPMTLLKSAKSDACLLSHTSKHYAHSLNKADLMELKRSIVKSDFKPVQDPLSAPKLRKNGSTDCHPWHSPIFDICSLDSSRYGCESVIDFDEVDVSRPFVLFPSVRYELLIFPSILLFMFRKMATK</sequence>
<dbReference type="Proteomes" id="UP000887581">
    <property type="component" value="Unplaced"/>
</dbReference>
<evidence type="ECO:0000256" key="1">
    <source>
        <dbReference type="SAM" id="MobiDB-lite"/>
    </source>
</evidence>
<keyword evidence="2" id="KW-1185">Reference proteome</keyword>
<evidence type="ECO:0000313" key="2">
    <source>
        <dbReference type="Proteomes" id="UP000887581"/>
    </source>
</evidence>
<dbReference type="AlphaFoldDB" id="A0A915PUU2"/>
<feature type="region of interest" description="Disordered" evidence="1">
    <location>
        <begin position="1"/>
        <end position="21"/>
    </location>
</feature>
<name>A0A915PUU2_9BILA</name>
<feature type="compositionally biased region" description="Polar residues" evidence="1">
    <location>
        <begin position="1"/>
        <end position="10"/>
    </location>
</feature>
<organism evidence="2 3">
    <name type="scientific">Setaria digitata</name>
    <dbReference type="NCBI Taxonomy" id="48799"/>
    <lineage>
        <taxon>Eukaryota</taxon>
        <taxon>Metazoa</taxon>
        <taxon>Ecdysozoa</taxon>
        <taxon>Nematoda</taxon>
        <taxon>Chromadorea</taxon>
        <taxon>Rhabditida</taxon>
        <taxon>Spirurina</taxon>
        <taxon>Spiruromorpha</taxon>
        <taxon>Filarioidea</taxon>
        <taxon>Setariidae</taxon>
        <taxon>Setaria</taxon>
    </lineage>
</organism>
<dbReference type="WBParaSite" id="sdigi.contig272.g6917.t1">
    <property type="protein sequence ID" value="sdigi.contig272.g6917.t1"/>
    <property type="gene ID" value="sdigi.contig272.g6917"/>
</dbReference>